<keyword evidence="2" id="KW-1185">Reference proteome</keyword>
<organism evidence="1 2">
    <name type="scientific">Halobacillus karajensis</name>
    <dbReference type="NCBI Taxonomy" id="195088"/>
    <lineage>
        <taxon>Bacteria</taxon>
        <taxon>Bacillati</taxon>
        <taxon>Bacillota</taxon>
        <taxon>Bacilli</taxon>
        <taxon>Bacillales</taxon>
        <taxon>Bacillaceae</taxon>
        <taxon>Halobacillus</taxon>
    </lineage>
</organism>
<protein>
    <recommendedName>
        <fullName evidence="3">Inner spore coat protein</fullName>
    </recommendedName>
</protein>
<reference evidence="2" key="1">
    <citation type="submission" date="2014-03" db="EMBL/GenBank/DDBJ databases">
        <authorList>
            <person name="Urmite Genomes U."/>
        </authorList>
    </citation>
    <scope>NUCLEOTIDE SEQUENCE [LARGE SCALE GENOMIC DNA]</scope>
    <source>
        <strain evidence="2">HD-03</strain>
    </source>
</reference>
<accession>A0A024P2T8</accession>
<dbReference type="EMBL" id="CCDI010000001">
    <property type="protein sequence ID" value="CDQ22241.1"/>
    <property type="molecule type" value="Genomic_DNA"/>
</dbReference>
<evidence type="ECO:0000313" key="2">
    <source>
        <dbReference type="Proteomes" id="UP000028868"/>
    </source>
</evidence>
<sequence length="126" mass="14773">MYVLWVPYYIPVVNPSQYLHPYPQPYNRIYPEVDEDLFVQSASSMERLMDDARKVVERISHSHEFANEVMGAAQEADQTKIDTLIQSTGLESPFKAEYNPDRLRLQLTSSYEQVECCQLVVVLRWR</sequence>
<evidence type="ECO:0000313" key="1">
    <source>
        <dbReference type="EMBL" id="CDQ22241.1"/>
    </source>
</evidence>
<reference evidence="1 2" key="2">
    <citation type="submission" date="2014-05" db="EMBL/GenBank/DDBJ databases">
        <title>Draft genome sequence of Halobacillus karajensis HK-03.</title>
        <authorList>
            <person name="Khelaifia S."/>
            <person name="Croce O."/>
            <person name="Lagier J.C."/>
            <person name="Raoult D."/>
        </authorList>
    </citation>
    <scope>NUCLEOTIDE SEQUENCE [LARGE SCALE GENOMIC DNA]</scope>
    <source>
        <strain evidence="1 2">HD-03</strain>
    </source>
</reference>
<proteinExistence type="predicted"/>
<dbReference type="Proteomes" id="UP000028868">
    <property type="component" value="Unassembled WGS sequence"/>
</dbReference>
<dbReference type="InterPro" id="IPR058870">
    <property type="entry name" value="YuzC"/>
</dbReference>
<dbReference type="Pfam" id="PF26344">
    <property type="entry name" value="YuzC"/>
    <property type="match status" value="1"/>
</dbReference>
<gene>
    <name evidence="1" type="ORF">BN983_00444</name>
</gene>
<comment type="caution">
    <text evidence="1">The sequence shown here is derived from an EMBL/GenBank/DDBJ whole genome shotgun (WGS) entry which is preliminary data.</text>
</comment>
<dbReference type="OrthoDB" id="2615349at2"/>
<dbReference type="RefSeq" id="WP_051744172.1">
    <property type="nucleotide sequence ID" value="NZ_CCDH010000002.1"/>
</dbReference>
<name>A0A024P2T8_9BACI</name>
<dbReference type="AlphaFoldDB" id="A0A024P2T8"/>
<evidence type="ECO:0008006" key="3">
    <source>
        <dbReference type="Google" id="ProtNLM"/>
    </source>
</evidence>